<reference evidence="2" key="2">
    <citation type="submission" date="2020-09" db="EMBL/GenBank/DDBJ databases">
        <authorList>
            <person name="Sun Q."/>
            <person name="Kim S."/>
        </authorList>
    </citation>
    <scope>NUCLEOTIDE SEQUENCE</scope>
    <source>
        <strain evidence="2">KCTC 12870</strain>
    </source>
</reference>
<dbReference type="Proteomes" id="UP000642829">
    <property type="component" value="Unassembled WGS sequence"/>
</dbReference>
<evidence type="ECO:0000313" key="3">
    <source>
        <dbReference type="Proteomes" id="UP000642829"/>
    </source>
</evidence>
<keyword evidence="1" id="KW-0472">Membrane</keyword>
<dbReference type="AlphaFoldDB" id="A0A8J3DEN4"/>
<dbReference type="EMBL" id="BMXG01000023">
    <property type="protein sequence ID" value="GHC10324.1"/>
    <property type="molecule type" value="Genomic_DNA"/>
</dbReference>
<gene>
    <name evidence="2" type="ORF">GCM10007047_29570</name>
</gene>
<protein>
    <submittedName>
        <fullName evidence="2">Uncharacterized protein</fullName>
    </submittedName>
</protein>
<comment type="caution">
    <text evidence="2">The sequence shown here is derived from an EMBL/GenBank/DDBJ whole genome shotgun (WGS) entry which is preliminary data.</text>
</comment>
<reference evidence="2" key="1">
    <citation type="journal article" date="2014" name="Int. J. Syst. Evol. Microbiol.">
        <title>Complete genome sequence of Corynebacterium casei LMG S-19264T (=DSM 44701T), isolated from a smear-ripened cheese.</title>
        <authorList>
            <consortium name="US DOE Joint Genome Institute (JGI-PGF)"/>
            <person name="Walter F."/>
            <person name="Albersmeier A."/>
            <person name="Kalinowski J."/>
            <person name="Ruckert C."/>
        </authorList>
    </citation>
    <scope>NUCLEOTIDE SEQUENCE</scope>
    <source>
        <strain evidence="2">KCTC 12870</strain>
    </source>
</reference>
<name>A0A8J3DEN4_9BACT</name>
<organism evidence="2 3">
    <name type="scientific">Cerasicoccus arenae</name>
    <dbReference type="NCBI Taxonomy" id="424488"/>
    <lineage>
        <taxon>Bacteria</taxon>
        <taxon>Pseudomonadati</taxon>
        <taxon>Verrucomicrobiota</taxon>
        <taxon>Opitutia</taxon>
        <taxon>Puniceicoccales</taxon>
        <taxon>Cerasicoccaceae</taxon>
        <taxon>Cerasicoccus</taxon>
    </lineage>
</organism>
<evidence type="ECO:0000256" key="1">
    <source>
        <dbReference type="SAM" id="Phobius"/>
    </source>
</evidence>
<sequence length="59" mass="6715">MTPAPRTWQQHWARLSSRLWALTYRNALDHATPTQPYFTIHNALIFPAAIIVILTSLAA</sequence>
<keyword evidence="3" id="KW-1185">Reference proteome</keyword>
<proteinExistence type="predicted"/>
<keyword evidence="1" id="KW-1133">Transmembrane helix</keyword>
<feature type="transmembrane region" description="Helical" evidence="1">
    <location>
        <begin position="38"/>
        <end position="58"/>
    </location>
</feature>
<evidence type="ECO:0000313" key="2">
    <source>
        <dbReference type="EMBL" id="GHC10324.1"/>
    </source>
</evidence>
<accession>A0A8J3DEN4</accession>
<keyword evidence="1" id="KW-0812">Transmembrane</keyword>